<dbReference type="GO" id="GO:0016616">
    <property type="term" value="F:oxidoreductase activity, acting on the CH-OH group of donors, NAD or NADP as acceptor"/>
    <property type="evidence" value="ECO:0007669"/>
    <property type="project" value="UniProtKB-ARBA"/>
</dbReference>
<protein>
    <submittedName>
        <fullName evidence="6">NADP-dependent oxidoreductase domain-containing protein</fullName>
    </submittedName>
</protein>
<dbReference type="PANTHER" id="PTHR43827:SF3">
    <property type="entry name" value="NADP-DEPENDENT OXIDOREDUCTASE DOMAIN-CONTAINING PROTEIN"/>
    <property type="match status" value="1"/>
</dbReference>
<dbReference type="Proteomes" id="UP000887574">
    <property type="component" value="Unplaced"/>
</dbReference>
<keyword evidence="3" id="KW-0560">Oxidoreductase</keyword>
<comment type="similarity">
    <text evidence="1">Belongs to the aldo/keto reductase family.</text>
</comment>
<dbReference type="SUPFAM" id="SSF51430">
    <property type="entry name" value="NAD(P)-linked oxidoreductase"/>
    <property type="match status" value="1"/>
</dbReference>
<evidence type="ECO:0000256" key="3">
    <source>
        <dbReference type="ARBA" id="ARBA00023002"/>
    </source>
</evidence>
<dbReference type="InterPro" id="IPR020471">
    <property type="entry name" value="AKR"/>
</dbReference>
<evidence type="ECO:0000259" key="4">
    <source>
        <dbReference type="Pfam" id="PF00248"/>
    </source>
</evidence>
<evidence type="ECO:0000256" key="1">
    <source>
        <dbReference type="ARBA" id="ARBA00007905"/>
    </source>
</evidence>
<keyword evidence="2" id="KW-0521">NADP</keyword>
<evidence type="ECO:0000256" key="2">
    <source>
        <dbReference type="ARBA" id="ARBA00022857"/>
    </source>
</evidence>
<organism evidence="5 6">
    <name type="scientific">Ditylenchus dipsaci</name>
    <dbReference type="NCBI Taxonomy" id="166011"/>
    <lineage>
        <taxon>Eukaryota</taxon>
        <taxon>Metazoa</taxon>
        <taxon>Ecdysozoa</taxon>
        <taxon>Nematoda</taxon>
        <taxon>Chromadorea</taxon>
        <taxon>Rhabditida</taxon>
        <taxon>Tylenchina</taxon>
        <taxon>Tylenchomorpha</taxon>
        <taxon>Sphaerularioidea</taxon>
        <taxon>Anguinidae</taxon>
        <taxon>Anguininae</taxon>
        <taxon>Ditylenchus</taxon>
    </lineage>
</organism>
<dbReference type="InterPro" id="IPR036812">
    <property type="entry name" value="NAD(P)_OxRdtase_dom_sf"/>
</dbReference>
<feature type="domain" description="NADP-dependent oxidoreductase" evidence="4">
    <location>
        <begin position="25"/>
        <end position="85"/>
    </location>
</feature>
<reference evidence="6" key="1">
    <citation type="submission" date="2022-11" db="UniProtKB">
        <authorList>
            <consortium name="WormBaseParasite"/>
        </authorList>
    </citation>
    <scope>IDENTIFICATION</scope>
</reference>
<name>A0A915E9A4_9BILA</name>
<dbReference type="WBParaSite" id="jg4220">
    <property type="protein sequence ID" value="jg4220"/>
    <property type="gene ID" value="jg4220"/>
</dbReference>
<dbReference type="InterPro" id="IPR023210">
    <property type="entry name" value="NADP_OxRdtase_dom"/>
</dbReference>
<dbReference type="Pfam" id="PF00248">
    <property type="entry name" value="Aldo_ket_red"/>
    <property type="match status" value="1"/>
</dbReference>
<dbReference type="Gene3D" id="3.20.20.100">
    <property type="entry name" value="NADP-dependent oxidoreductase domain"/>
    <property type="match status" value="1"/>
</dbReference>
<evidence type="ECO:0000313" key="6">
    <source>
        <dbReference type="WBParaSite" id="jg4220"/>
    </source>
</evidence>
<proteinExistence type="inferred from homology"/>
<dbReference type="PANTHER" id="PTHR43827">
    <property type="entry name" value="2,5-DIKETO-D-GLUCONIC ACID REDUCTASE"/>
    <property type="match status" value="1"/>
</dbReference>
<accession>A0A915E9A4</accession>
<sequence length="99" mass="11174">MTPIHILEAFSSLGRQHPDLIGDPVITELVKKHNTTPQLILLAFATCQGVGVVPKSVDPERIRTNFKCLDIKLSQEDIQKLNSIDKDQHYIRTTGWLVK</sequence>
<keyword evidence="5" id="KW-1185">Reference proteome</keyword>
<evidence type="ECO:0000313" key="5">
    <source>
        <dbReference type="Proteomes" id="UP000887574"/>
    </source>
</evidence>
<dbReference type="AlphaFoldDB" id="A0A915E9A4"/>